<comment type="similarity">
    <text evidence="1">Belongs to the cytidine and deoxycytidylate deaminase family. ADAT2 subfamily.</text>
</comment>
<organism evidence="11 12">
    <name type="scientific">Cutibacterium granulosum</name>
    <dbReference type="NCBI Taxonomy" id="33011"/>
    <lineage>
        <taxon>Bacteria</taxon>
        <taxon>Bacillati</taxon>
        <taxon>Actinomycetota</taxon>
        <taxon>Actinomycetes</taxon>
        <taxon>Propionibacteriales</taxon>
        <taxon>Propionibacteriaceae</taxon>
        <taxon>Cutibacterium</taxon>
    </lineage>
</organism>
<evidence type="ECO:0000256" key="1">
    <source>
        <dbReference type="ARBA" id="ARBA00010669"/>
    </source>
</evidence>
<dbReference type="PANTHER" id="PTHR11079">
    <property type="entry name" value="CYTOSINE DEAMINASE FAMILY MEMBER"/>
    <property type="match status" value="1"/>
</dbReference>
<comment type="catalytic activity">
    <reaction evidence="7 8">
        <text>adenosine(34) in tRNA + H2O + H(+) = inosine(34) in tRNA + NH4(+)</text>
        <dbReference type="Rhea" id="RHEA:43168"/>
        <dbReference type="Rhea" id="RHEA-COMP:10373"/>
        <dbReference type="Rhea" id="RHEA-COMP:10374"/>
        <dbReference type="ChEBI" id="CHEBI:15377"/>
        <dbReference type="ChEBI" id="CHEBI:15378"/>
        <dbReference type="ChEBI" id="CHEBI:28938"/>
        <dbReference type="ChEBI" id="CHEBI:74411"/>
        <dbReference type="ChEBI" id="CHEBI:82852"/>
        <dbReference type="EC" id="3.5.4.33"/>
    </reaction>
</comment>
<dbReference type="EC" id="3.5.4.33" evidence="8"/>
<dbReference type="Pfam" id="PF14437">
    <property type="entry name" value="MafB19-deam"/>
    <property type="match status" value="1"/>
</dbReference>
<comment type="subunit">
    <text evidence="2 8">Homodimer.</text>
</comment>
<dbReference type="GO" id="GO:0008270">
    <property type="term" value="F:zinc ion binding"/>
    <property type="evidence" value="ECO:0007669"/>
    <property type="project" value="UniProtKB-UniRule"/>
</dbReference>
<dbReference type="Gene3D" id="3.40.140.10">
    <property type="entry name" value="Cytidine Deaminase, domain 2"/>
    <property type="match status" value="1"/>
</dbReference>
<dbReference type="Proteomes" id="UP000215332">
    <property type="component" value="Chromosome 1"/>
</dbReference>
<keyword evidence="5 8" id="KW-0378">Hydrolase</keyword>
<dbReference type="InterPro" id="IPR016193">
    <property type="entry name" value="Cytidine_deaminase-like"/>
</dbReference>
<comment type="cofactor">
    <cofactor evidence="8">
        <name>Zn(2+)</name>
        <dbReference type="ChEBI" id="CHEBI:29105"/>
    </cofactor>
    <text evidence="8">Binds 1 zinc ion per subunit.</text>
</comment>
<sequence>MVLATSLCEVVEPVGHGNDSVSPADCADQAIRGGGDTVVNGKDRYVLQGSHLGMNSDHPHDGSRRTSSGLAGTQLGQPGSGPMSLWQEAMSHAVDQARAAADWGDVPIGAVLLDPNGRVLAAGANERELTGDPTAHAEVVTIRRGVEALQARDEDDGWHLDDCTLVVTLEPCTMCAGAIVAARIGTLVFGAFDPKAGAVSSLWDVVRDPRLNHRVRVVSQVCDQECAGLLTEFFMTRR</sequence>
<evidence type="ECO:0000256" key="9">
    <source>
        <dbReference type="SAM" id="MobiDB-lite"/>
    </source>
</evidence>
<evidence type="ECO:0000256" key="8">
    <source>
        <dbReference type="HAMAP-Rule" id="MF_00972"/>
    </source>
</evidence>
<reference evidence="11 12" key="1">
    <citation type="submission" date="2017-06" db="EMBL/GenBank/DDBJ databases">
        <authorList>
            <consortium name="Pathogen Informatics"/>
        </authorList>
    </citation>
    <scope>NUCLEOTIDE SEQUENCE [LARGE SCALE GENOMIC DNA]</scope>
    <source>
        <strain evidence="11 12">NCTC11865</strain>
    </source>
</reference>
<dbReference type="InterPro" id="IPR016192">
    <property type="entry name" value="APOBEC/CMP_deaminase_Zn-bd"/>
</dbReference>
<dbReference type="eggNOG" id="COG0590">
    <property type="taxonomic scope" value="Bacteria"/>
</dbReference>
<protein>
    <recommendedName>
        <fullName evidence="8">tRNA-specific adenosine deaminase</fullName>
        <ecNumber evidence="8">3.5.4.33</ecNumber>
    </recommendedName>
</protein>
<dbReference type="KEGG" id="cgrn:4412665_00299"/>
<dbReference type="InterPro" id="IPR058535">
    <property type="entry name" value="MafB19-deam"/>
</dbReference>
<accession>A0A239W6C8</accession>
<dbReference type="GO" id="GO:0002100">
    <property type="term" value="P:tRNA wobble adenosine to inosine editing"/>
    <property type="evidence" value="ECO:0007669"/>
    <property type="project" value="UniProtKB-UniRule"/>
</dbReference>
<keyword evidence="3 8" id="KW-0819">tRNA processing</keyword>
<evidence type="ECO:0000256" key="2">
    <source>
        <dbReference type="ARBA" id="ARBA00011738"/>
    </source>
</evidence>
<dbReference type="GO" id="GO:0052717">
    <property type="term" value="F:tRNA-specific adenosine-34 deaminase activity"/>
    <property type="evidence" value="ECO:0007669"/>
    <property type="project" value="UniProtKB-UniRule"/>
</dbReference>
<evidence type="ECO:0000313" key="11">
    <source>
        <dbReference type="EMBL" id="SNV29570.1"/>
    </source>
</evidence>
<proteinExistence type="inferred from homology"/>
<dbReference type="AlphaFoldDB" id="A0A239W6C8"/>
<feature type="binding site" evidence="8">
    <location>
        <position position="172"/>
    </location>
    <ligand>
        <name>Zn(2+)</name>
        <dbReference type="ChEBI" id="CHEBI:29105"/>
        <note>catalytic</note>
    </ligand>
</feature>
<evidence type="ECO:0000313" key="12">
    <source>
        <dbReference type="Proteomes" id="UP000215332"/>
    </source>
</evidence>
<dbReference type="InterPro" id="IPR002125">
    <property type="entry name" value="CMP_dCMP_dom"/>
</dbReference>
<feature type="domain" description="CMP/dCMP-type deaminase" evidence="10">
    <location>
        <begin position="84"/>
        <end position="200"/>
    </location>
</feature>
<feature type="binding site" evidence="8">
    <location>
        <position position="175"/>
    </location>
    <ligand>
        <name>Zn(2+)</name>
        <dbReference type="ChEBI" id="CHEBI:29105"/>
        <note>catalytic</note>
    </ligand>
</feature>
<gene>
    <name evidence="8 11" type="primary">tadA</name>
    <name evidence="11" type="ORF">SAMEA4412665_00299</name>
</gene>
<evidence type="ECO:0000256" key="7">
    <source>
        <dbReference type="ARBA" id="ARBA00048045"/>
    </source>
</evidence>
<dbReference type="PROSITE" id="PS51747">
    <property type="entry name" value="CYT_DCMP_DEAMINASES_2"/>
    <property type="match status" value="1"/>
</dbReference>
<dbReference type="PANTHER" id="PTHR11079:SF202">
    <property type="entry name" value="TRNA-SPECIFIC ADENOSINE DEAMINASE"/>
    <property type="match status" value="1"/>
</dbReference>
<feature type="region of interest" description="Disordered" evidence="9">
    <location>
        <begin position="49"/>
        <end position="83"/>
    </location>
</feature>
<keyword evidence="6 8" id="KW-0862">Zinc</keyword>
<keyword evidence="4 8" id="KW-0479">Metal-binding</keyword>
<dbReference type="CDD" id="cd01285">
    <property type="entry name" value="nucleoside_deaminase"/>
    <property type="match status" value="1"/>
</dbReference>
<name>A0A239W6C8_9ACTN</name>
<dbReference type="EMBL" id="LT906441">
    <property type="protein sequence ID" value="SNV29570.1"/>
    <property type="molecule type" value="Genomic_DNA"/>
</dbReference>
<comment type="function">
    <text evidence="8">Catalyzes the deamination of adenosine to inosine at the wobble position 34 of tRNA(Arg2).</text>
</comment>
<dbReference type="PROSITE" id="PS00903">
    <property type="entry name" value="CYT_DCMP_DEAMINASES_1"/>
    <property type="match status" value="1"/>
</dbReference>
<evidence type="ECO:0000256" key="5">
    <source>
        <dbReference type="ARBA" id="ARBA00022801"/>
    </source>
</evidence>
<dbReference type="HAMAP" id="MF_00972">
    <property type="entry name" value="tRNA_aden_deaminase"/>
    <property type="match status" value="1"/>
</dbReference>
<evidence type="ECO:0000256" key="3">
    <source>
        <dbReference type="ARBA" id="ARBA00022694"/>
    </source>
</evidence>
<evidence type="ECO:0000256" key="4">
    <source>
        <dbReference type="ARBA" id="ARBA00022723"/>
    </source>
</evidence>
<evidence type="ECO:0000256" key="6">
    <source>
        <dbReference type="ARBA" id="ARBA00022833"/>
    </source>
</evidence>
<dbReference type="SUPFAM" id="SSF53927">
    <property type="entry name" value="Cytidine deaminase-like"/>
    <property type="match status" value="1"/>
</dbReference>
<feature type="active site" description="Proton donor" evidence="8">
    <location>
        <position position="138"/>
    </location>
</feature>
<dbReference type="InterPro" id="IPR028883">
    <property type="entry name" value="tRNA_aden_deaminase"/>
</dbReference>
<feature type="binding site" evidence="8">
    <location>
        <position position="136"/>
    </location>
    <ligand>
        <name>Zn(2+)</name>
        <dbReference type="ChEBI" id="CHEBI:29105"/>
        <note>catalytic</note>
    </ligand>
</feature>
<evidence type="ECO:0000259" key="10">
    <source>
        <dbReference type="PROSITE" id="PS51747"/>
    </source>
</evidence>
<feature type="compositionally biased region" description="Polar residues" evidence="9">
    <location>
        <begin position="65"/>
        <end position="77"/>
    </location>
</feature>